<dbReference type="Gene3D" id="3.50.30.30">
    <property type="match status" value="1"/>
</dbReference>
<dbReference type="Gramene" id="OE9A015996T1">
    <property type="protein sequence ID" value="OE9A015996C1"/>
    <property type="gene ID" value="OE9A015996"/>
</dbReference>
<keyword evidence="2" id="KW-0732">Signal</keyword>
<sequence length="129" mass="14051">MDSVAAMEVAFYDGVDVISFSLNRSGIDFFDDNIAIVSLANIDVRGENSVWRTGGIRKIETGEAIRNAVCAAMILINEELEGYSINLKAYLLSAVCINYVDGLKVKTYINSSATPTVSISFEATIIRDD</sequence>
<evidence type="ECO:0000256" key="1">
    <source>
        <dbReference type="ARBA" id="ARBA00011073"/>
    </source>
</evidence>
<dbReference type="AlphaFoldDB" id="A0A8S0QVQ2"/>
<dbReference type="PANTHER" id="PTHR10795">
    <property type="entry name" value="PROPROTEIN CONVERTASE SUBTILISIN/KEXIN"/>
    <property type="match status" value="1"/>
</dbReference>
<evidence type="ECO:0000313" key="4">
    <source>
        <dbReference type="Proteomes" id="UP000594638"/>
    </source>
</evidence>
<protein>
    <submittedName>
        <fullName evidence="3">Uncharacterized protein</fullName>
    </submittedName>
</protein>
<evidence type="ECO:0000256" key="2">
    <source>
        <dbReference type="ARBA" id="ARBA00022729"/>
    </source>
</evidence>
<gene>
    <name evidence="3" type="ORF">OLEA9_A015996</name>
</gene>
<comment type="caution">
    <text evidence="3">The sequence shown here is derived from an EMBL/GenBank/DDBJ whole genome shotgun (WGS) entry which is preliminary data.</text>
</comment>
<dbReference type="EMBL" id="CACTIH010001964">
    <property type="protein sequence ID" value="CAA2970201.1"/>
    <property type="molecule type" value="Genomic_DNA"/>
</dbReference>
<dbReference type="CDD" id="cd02120">
    <property type="entry name" value="PA_subtilisin_like"/>
    <property type="match status" value="1"/>
</dbReference>
<dbReference type="OrthoDB" id="206201at2759"/>
<comment type="similarity">
    <text evidence="1">Belongs to the peptidase S8 family.</text>
</comment>
<name>A0A8S0QVQ2_OLEEU</name>
<keyword evidence="4" id="KW-1185">Reference proteome</keyword>
<accession>A0A8S0QVQ2</accession>
<reference evidence="3 4" key="1">
    <citation type="submission" date="2019-12" db="EMBL/GenBank/DDBJ databases">
        <authorList>
            <person name="Alioto T."/>
            <person name="Alioto T."/>
            <person name="Gomez Garrido J."/>
        </authorList>
    </citation>
    <scope>NUCLEOTIDE SEQUENCE [LARGE SCALE GENOMIC DNA]</scope>
</reference>
<dbReference type="InterPro" id="IPR045051">
    <property type="entry name" value="SBT"/>
</dbReference>
<dbReference type="Proteomes" id="UP000594638">
    <property type="component" value="Unassembled WGS sequence"/>
</dbReference>
<organism evidence="3 4">
    <name type="scientific">Olea europaea subsp. europaea</name>
    <dbReference type="NCBI Taxonomy" id="158383"/>
    <lineage>
        <taxon>Eukaryota</taxon>
        <taxon>Viridiplantae</taxon>
        <taxon>Streptophyta</taxon>
        <taxon>Embryophyta</taxon>
        <taxon>Tracheophyta</taxon>
        <taxon>Spermatophyta</taxon>
        <taxon>Magnoliopsida</taxon>
        <taxon>eudicotyledons</taxon>
        <taxon>Gunneridae</taxon>
        <taxon>Pentapetalae</taxon>
        <taxon>asterids</taxon>
        <taxon>lamiids</taxon>
        <taxon>Lamiales</taxon>
        <taxon>Oleaceae</taxon>
        <taxon>Oleeae</taxon>
        <taxon>Olea</taxon>
    </lineage>
</organism>
<proteinExistence type="inferred from homology"/>
<evidence type="ECO:0000313" key="3">
    <source>
        <dbReference type="EMBL" id="CAA2970201.1"/>
    </source>
</evidence>